<dbReference type="Proteomes" id="UP001057520">
    <property type="component" value="Chromosome"/>
</dbReference>
<keyword evidence="4" id="KW-1185">Reference proteome</keyword>
<evidence type="ECO:0000259" key="2">
    <source>
        <dbReference type="Pfam" id="PF08241"/>
    </source>
</evidence>
<feature type="domain" description="Methyltransferase type 11" evidence="2">
    <location>
        <begin position="89"/>
        <end position="203"/>
    </location>
</feature>
<dbReference type="Gene3D" id="3.40.50.150">
    <property type="entry name" value="Vaccinia Virus protein VP39"/>
    <property type="match status" value="1"/>
</dbReference>
<accession>A0ABY4ZM02</accession>
<dbReference type="PANTHER" id="PTHR44068">
    <property type="entry name" value="ZGC:194242"/>
    <property type="match status" value="1"/>
</dbReference>
<protein>
    <submittedName>
        <fullName evidence="3">Class I SAM-dependent methyltransferase</fullName>
    </submittedName>
</protein>
<dbReference type="SUPFAM" id="SSF53335">
    <property type="entry name" value="S-adenosyl-L-methionine-dependent methyltransferases"/>
    <property type="match status" value="1"/>
</dbReference>
<dbReference type="Pfam" id="PF08241">
    <property type="entry name" value="Methyltransf_11"/>
    <property type="match status" value="1"/>
</dbReference>
<dbReference type="PANTHER" id="PTHR44068:SF11">
    <property type="entry name" value="GERANYL DIPHOSPHATE 2-C-METHYLTRANSFERASE"/>
    <property type="match status" value="1"/>
</dbReference>
<dbReference type="GO" id="GO:0032259">
    <property type="term" value="P:methylation"/>
    <property type="evidence" value="ECO:0007669"/>
    <property type="project" value="UniProtKB-KW"/>
</dbReference>
<dbReference type="InterPro" id="IPR013216">
    <property type="entry name" value="Methyltransf_11"/>
</dbReference>
<evidence type="ECO:0000313" key="4">
    <source>
        <dbReference type="Proteomes" id="UP001057520"/>
    </source>
</evidence>
<dbReference type="EMBL" id="CP096040">
    <property type="protein sequence ID" value="USQ93738.1"/>
    <property type="molecule type" value="Genomic_DNA"/>
</dbReference>
<reference evidence="3 4" key="1">
    <citation type="submission" date="2022-04" db="EMBL/GenBank/DDBJ databases">
        <title>Genome sequence of soybean root-associated Caulobacter segnis RL271.</title>
        <authorList>
            <person name="Longley R."/>
            <person name="Bonito G."/>
            <person name="Trigodet F."/>
            <person name="Crosson S."/>
            <person name="Fiebig A."/>
        </authorList>
    </citation>
    <scope>NUCLEOTIDE SEQUENCE [LARGE SCALE GENOMIC DNA]</scope>
    <source>
        <strain evidence="3 4">RL271</strain>
    </source>
</reference>
<keyword evidence="1" id="KW-0808">Transferase</keyword>
<dbReference type="CDD" id="cd02440">
    <property type="entry name" value="AdoMet_MTases"/>
    <property type="match status" value="1"/>
</dbReference>
<name>A0ABY4ZM02_9CAUL</name>
<dbReference type="InterPro" id="IPR050447">
    <property type="entry name" value="Erg6_SMT_methyltransf"/>
</dbReference>
<evidence type="ECO:0000313" key="3">
    <source>
        <dbReference type="EMBL" id="USQ93738.1"/>
    </source>
</evidence>
<dbReference type="InterPro" id="IPR029063">
    <property type="entry name" value="SAM-dependent_MTases_sf"/>
</dbReference>
<proteinExistence type="predicted"/>
<sequence length="288" mass="31332">MRDSSLLAALRSATPAPLRPVLGRLRRALLPAAPPAIAPPPPAADADAVAAPQELWHLVGAADADYVRVGQEFKRLFIEAGLQPHHAILDVGCGIGRAAAPLVDYLDESGRYAGFDVMAQAIDWCRANIAVGDPRFAFVHADMHSDRYNPAGSQPASAYVFPYPDASFDYVWLGSVFTHLLAADQAQFAREIARVLKPGGTSIVSWYLIDDEARANTGNGQIAFDMVHRLDGCWTATPELPESVIGYDLEPILVQYDDLGLDVLNQALGVWRRQPLQDQDIIVARKRA</sequence>
<gene>
    <name evidence="3" type="ORF">MZV50_13970</name>
</gene>
<evidence type="ECO:0000256" key="1">
    <source>
        <dbReference type="ARBA" id="ARBA00022679"/>
    </source>
</evidence>
<organism evidence="3 4">
    <name type="scientific">Caulobacter segnis</name>
    <dbReference type="NCBI Taxonomy" id="88688"/>
    <lineage>
        <taxon>Bacteria</taxon>
        <taxon>Pseudomonadati</taxon>
        <taxon>Pseudomonadota</taxon>
        <taxon>Alphaproteobacteria</taxon>
        <taxon>Caulobacterales</taxon>
        <taxon>Caulobacteraceae</taxon>
        <taxon>Caulobacter</taxon>
    </lineage>
</organism>
<keyword evidence="3" id="KW-0489">Methyltransferase</keyword>
<dbReference type="GO" id="GO:0008168">
    <property type="term" value="F:methyltransferase activity"/>
    <property type="evidence" value="ECO:0007669"/>
    <property type="project" value="UniProtKB-KW"/>
</dbReference>